<feature type="compositionally biased region" description="Basic and acidic residues" evidence="1">
    <location>
        <begin position="663"/>
        <end position="672"/>
    </location>
</feature>
<protein>
    <submittedName>
        <fullName evidence="2">Pre-mRNA processing splicing factor 8</fullName>
    </submittedName>
</protein>
<evidence type="ECO:0000256" key="1">
    <source>
        <dbReference type="SAM" id="MobiDB-lite"/>
    </source>
</evidence>
<gene>
    <name evidence="2" type="ORF">A1Q1_04429</name>
</gene>
<dbReference type="HOGENOM" id="CLU_302105_0_0_1"/>
<accession>J5QDN6</accession>
<evidence type="ECO:0000313" key="3">
    <source>
        <dbReference type="Proteomes" id="UP000002748"/>
    </source>
</evidence>
<dbReference type="OrthoDB" id="10680656at2759"/>
<dbReference type="KEGG" id="tasa:A1Q1_04429"/>
<dbReference type="Gene3D" id="3.10.28.10">
    <property type="entry name" value="Homing endonucleases"/>
    <property type="match status" value="2"/>
</dbReference>
<dbReference type="InterPro" id="IPR036844">
    <property type="entry name" value="Hint_dom_sf"/>
</dbReference>
<dbReference type="EMBL" id="ALBS01000275">
    <property type="protein sequence ID" value="EJT46828.1"/>
    <property type="molecule type" value="Genomic_DNA"/>
</dbReference>
<dbReference type="AlphaFoldDB" id="J5QDN6"/>
<dbReference type="Gene3D" id="2.170.16.10">
    <property type="entry name" value="Hedgehog/Intein (Hint) domain"/>
    <property type="match status" value="1"/>
</dbReference>
<comment type="caution">
    <text evidence="2">The sequence shown here is derived from an EMBL/GenBank/DDBJ whole genome shotgun (WGS) entry which is preliminary data.</text>
</comment>
<dbReference type="SUPFAM" id="SSF55608">
    <property type="entry name" value="Homing endonucleases"/>
    <property type="match status" value="1"/>
</dbReference>
<feature type="region of interest" description="Disordered" evidence="1">
    <location>
        <begin position="644"/>
        <end position="685"/>
    </location>
</feature>
<dbReference type="Proteomes" id="UP000002748">
    <property type="component" value="Unassembled WGS sequence"/>
</dbReference>
<reference evidence="2 3" key="1">
    <citation type="journal article" date="2012" name="Eukaryot. Cell">
        <title>Draft genome sequence of CBS 2479, the standard type strain of Trichosporon asahii.</title>
        <authorList>
            <person name="Yang R.Y."/>
            <person name="Li H.T."/>
            <person name="Zhu H."/>
            <person name="Zhou G.P."/>
            <person name="Wang M."/>
            <person name="Wang L."/>
        </authorList>
    </citation>
    <scope>NUCLEOTIDE SEQUENCE [LARGE SCALE GENOMIC DNA]</scope>
    <source>
        <strain evidence="3">ATCC 90039 / CBS 2479 / JCM 2466 / KCTC 7840 / NCYC 2677 / UAMH 7654</strain>
    </source>
</reference>
<evidence type="ECO:0000313" key="2">
    <source>
        <dbReference type="EMBL" id="EJT46828.1"/>
    </source>
</evidence>
<feature type="region of interest" description="Disordered" evidence="1">
    <location>
        <begin position="964"/>
        <end position="988"/>
    </location>
</feature>
<name>J5QDN6_TRIAS</name>
<feature type="compositionally biased region" description="Low complexity" evidence="1">
    <location>
        <begin position="973"/>
        <end position="988"/>
    </location>
</feature>
<sequence length="988" mass="109642">MGFMSLGIEGESCAPGLETLPRRSYVSRANGWRDLEWSATFESAVEVLSLARRHRNSQASYFTNVSTLPAFRLPRAAHLLAAVSHPRSRSTSPHVLIFSNSTHLPHRMSDHGDVAACARYGADTPVLKYGLRRATPLSEITVGDEVVGPDGSPRTVTAVRKGRGRLVKMRLKNRGGTDTSSLRPLHVGEMTPLSVLRPRAIQGVSQALQGVSLEGARASLAAALGTQIDPPVTTEGEENPTVEYDGSASFQVVMGKLLQYYFSVPRSSSAVTTLVNKIFGTSGLQPRAGAFYVEKRVKGKMVEKKFVYGNEKYCASEGVDPQYFTSKEEALQAAVVEARKSRKVGVSIFTLEQRLEELVARGYNLQAEIQVDSSLPGIRLRKRGNGLPSLRVVVQPSSDRSRGKKKGFTKAFSFRGPPTLDLPPDAAPMPYDLPVTADEQVFTTGHTLMVRDHLAMTEDEAPKWRLHRSQSVDYPEQPVPVDPMFLGLWLGDGSRYDTRVFNSREDPIMKFLARNAARLEMYLSWQHGIAFATIMRPGGALPPASDSMDIPLPPKRETYVSIYKRRVASGWTRTQSKDDAGRWIWLLPDGSEWCGTRTDELEDGLLDYGPAPAMNEEEMLAQEQAFYERVVTVVDVDADSIDAAPAARGEIDGEHSEDEGSEVESRKDKNYEAADETTSVPGEDGLADSLRRLHLDETAFGDLHPQEAETLTDAIITAEGEVEAASQEETEGFRERRPSRNRLLRIMQNLGIITPPDRKGPQNDTKRIPAVYLFNSRDVRLRLAAGLLDSDGTYNPITNSYSLVQADAWHGKLFADIHLLFRSLGFVTNVQSYVFEDRKYSCLYIGGENLHDIPCLLARKRAPVNARIKKGMRGFRFEGTPDVQESDWIELEITGDSKFVRDDLLVLCAGSGPNEFARVEVESDEEKAERVAELRRARWDTKPDQDEDTALECLFDTLRFEPEDNNDAECTKESAASELSDLSDLSDE</sequence>
<dbReference type="GeneID" id="25987942"/>
<dbReference type="RefSeq" id="XP_014178270.1">
    <property type="nucleotide sequence ID" value="XM_014322795.1"/>
</dbReference>
<dbReference type="VEuPathDB" id="FungiDB:A1Q1_04429"/>
<dbReference type="InterPro" id="IPR027434">
    <property type="entry name" value="Homing_endonucl"/>
</dbReference>
<proteinExistence type="predicted"/>
<organism evidence="2 3">
    <name type="scientific">Trichosporon asahii var. asahii (strain ATCC 90039 / CBS 2479 / JCM 2466 / KCTC 7840 / NBRC 103889/ NCYC 2677 / UAMH 7654)</name>
    <name type="common">Yeast</name>
    <dbReference type="NCBI Taxonomy" id="1186058"/>
    <lineage>
        <taxon>Eukaryota</taxon>
        <taxon>Fungi</taxon>
        <taxon>Dikarya</taxon>
        <taxon>Basidiomycota</taxon>
        <taxon>Agaricomycotina</taxon>
        <taxon>Tremellomycetes</taxon>
        <taxon>Trichosporonales</taxon>
        <taxon>Trichosporonaceae</taxon>
        <taxon>Trichosporon</taxon>
    </lineage>
</organism>
<dbReference type="SUPFAM" id="SSF51294">
    <property type="entry name" value="Hedgehog/intein (Hint) domain"/>
    <property type="match status" value="1"/>
</dbReference>